<gene>
    <name evidence="1" type="primary">WBGene00273270</name>
</gene>
<reference evidence="2" key="1">
    <citation type="journal article" date="2008" name="Nat. Genet.">
        <title>The Pristionchus pacificus genome provides a unique perspective on nematode lifestyle and parasitism.</title>
        <authorList>
            <person name="Dieterich C."/>
            <person name="Clifton S.W."/>
            <person name="Schuster L.N."/>
            <person name="Chinwalla A."/>
            <person name="Delehaunty K."/>
            <person name="Dinkelacker I."/>
            <person name="Fulton L."/>
            <person name="Fulton R."/>
            <person name="Godfrey J."/>
            <person name="Minx P."/>
            <person name="Mitreva M."/>
            <person name="Roeseler W."/>
            <person name="Tian H."/>
            <person name="Witte H."/>
            <person name="Yang S.P."/>
            <person name="Wilson R.K."/>
            <person name="Sommer R.J."/>
        </authorList>
    </citation>
    <scope>NUCLEOTIDE SEQUENCE [LARGE SCALE GENOMIC DNA]</scope>
    <source>
        <strain evidence="2">PS312</strain>
    </source>
</reference>
<sequence>MRILHFLILLAHLLTIIAQGMEPEARIFVPNYPIPGVTEESRRPEKILDVIDDQGAFSFRPSVASNDSDDILSPCALRCTAGKILTEAEQKAFTFHDQKSKIKDQTDQSCGCTVLASTEIGKFQICFTLRIMCCGVNALELL</sequence>
<organism evidence="1 2">
    <name type="scientific">Pristionchus pacificus</name>
    <name type="common">Parasitic nematode worm</name>
    <dbReference type="NCBI Taxonomy" id="54126"/>
    <lineage>
        <taxon>Eukaryota</taxon>
        <taxon>Metazoa</taxon>
        <taxon>Ecdysozoa</taxon>
        <taxon>Nematoda</taxon>
        <taxon>Chromadorea</taxon>
        <taxon>Rhabditida</taxon>
        <taxon>Rhabditina</taxon>
        <taxon>Diplogasteromorpha</taxon>
        <taxon>Diplogasteroidea</taxon>
        <taxon>Neodiplogasteridae</taxon>
        <taxon>Pristionchus</taxon>
    </lineage>
</organism>
<dbReference type="EnsemblMetazoa" id="PPA34901.1">
    <property type="protein sequence ID" value="PPA34901.1"/>
    <property type="gene ID" value="WBGene00273270"/>
</dbReference>
<accession>A0A8R1YLH7</accession>
<dbReference type="AlphaFoldDB" id="A0A2A6C6V8"/>
<dbReference type="Proteomes" id="UP000005239">
    <property type="component" value="Unassembled WGS sequence"/>
</dbReference>
<keyword evidence="2" id="KW-1185">Reference proteome</keyword>
<accession>A0A2A6C6V8</accession>
<evidence type="ECO:0000313" key="2">
    <source>
        <dbReference type="Proteomes" id="UP000005239"/>
    </source>
</evidence>
<proteinExistence type="predicted"/>
<name>A0A2A6C6V8_PRIPA</name>
<protein>
    <submittedName>
        <fullName evidence="1">Uncharacterized protein</fullName>
    </submittedName>
</protein>
<reference evidence="1" key="2">
    <citation type="submission" date="2022-06" db="UniProtKB">
        <authorList>
            <consortium name="EnsemblMetazoa"/>
        </authorList>
    </citation>
    <scope>IDENTIFICATION</scope>
    <source>
        <strain evidence="1">PS312</strain>
    </source>
</reference>
<evidence type="ECO:0000313" key="1">
    <source>
        <dbReference type="EnsemblMetazoa" id="PPA34901.1"/>
    </source>
</evidence>